<dbReference type="GO" id="GO:0004066">
    <property type="term" value="F:asparagine synthase (glutamine-hydrolyzing) activity"/>
    <property type="evidence" value="ECO:0007669"/>
    <property type="project" value="InterPro"/>
</dbReference>
<dbReference type="Proteomes" id="UP000437709">
    <property type="component" value="Unassembled WGS sequence"/>
</dbReference>
<evidence type="ECO:0000313" key="2">
    <source>
        <dbReference type="EMBL" id="MPV39173.1"/>
    </source>
</evidence>
<evidence type="ECO:0000259" key="1">
    <source>
        <dbReference type="Pfam" id="PF00733"/>
    </source>
</evidence>
<evidence type="ECO:0000313" key="3">
    <source>
        <dbReference type="Proteomes" id="UP000437709"/>
    </source>
</evidence>
<sequence>MADASDDRFARVTEVEAAISWPLGRLHRQPAHVTGTARQVLEDVVLRSLAAPGPTFVTFSGGRDSSAVLAVATQVARREGLALPVPVTAVFPGVPESDESQWQELVLSHLRLTERIVLTIDDEQRWLGEPARTSLRRRGLLWPAAVHLDDLLFAQMAGGRLLTGEGGDAVLGPHRVTPLSLVLRERRRPDRGLLAAALRAALPATGRAAAMRAAALVRPAEPWLRGRA</sequence>
<feature type="domain" description="Asparagine synthetase" evidence="1">
    <location>
        <begin position="37"/>
        <end position="203"/>
    </location>
</feature>
<reference evidence="2 3" key="1">
    <citation type="submission" date="2019-10" db="EMBL/GenBank/DDBJ databases">
        <title>Georgenia wutianyii sp. nov. and Georgenia yuyongxinii sp. nov. isolated from plateau pika (Ochotona curzoniae) in the Qinghai-Tibet plateau of China.</title>
        <authorList>
            <person name="Tian Z."/>
        </authorList>
    </citation>
    <scope>NUCLEOTIDE SEQUENCE [LARGE SCALE GENOMIC DNA]</scope>
    <source>
        <strain evidence="2 3">JCM 19765</strain>
    </source>
</reference>
<dbReference type="Pfam" id="PF00733">
    <property type="entry name" value="Asn_synthase"/>
    <property type="match status" value="1"/>
</dbReference>
<protein>
    <recommendedName>
        <fullName evidence="1">Asparagine synthetase domain-containing protein</fullName>
    </recommendedName>
</protein>
<organism evidence="2 3">
    <name type="scientific">Georgenia subflava</name>
    <dbReference type="NCBI Taxonomy" id="1622177"/>
    <lineage>
        <taxon>Bacteria</taxon>
        <taxon>Bacillati</taxon>
        <taxon>Actinomycetota</taxon>
        <taxon>Actinomycetes</taxon>
        <taxon>Micrococcales</taxon>
        <taxon>Bogoriellaceae</taxon>
        <taxon>Georgenia</taxon>
    </lineage>
</organism>
<keyword evidence="3" id="KW-1185">Reference proteome</keyword>
<dbReference type="GO" id="GO:0006529">
    <property type="term" value="P:asparagine biosynthetic process"/>
    <property type="evidence" value="ECO:0007669"/>
    <property type="project" value="InterPro"/>
</dbReference>
<dbReference type="EMBL" id="WHPC01000183">
    <property type="protein sequence ID" value="MPV39173.1"/>
    <property type="molecule type" value="Genomic_DNA"/>
</dbReference>
<gene>
    <name evidence="2" type="ORF">GB881_19410</name>
</gene>
<dbReference type="InterPro" id="IPR014729">
    <property type="entry name" value="Rossmann-like_a/b/a_fold"/>
</dbReference>
<dbReference type="SUPFAM" id="SSF52402">
    <property type="entry name" value="Adenine nucleotide alpha hydrolases-like"/>
    <property type="match status" value="1"/>
</dbReference>
<proteinExistence type="predicted"/>
<dbReference type="InterPro" id="IPR001962">
    <property type="entry name" value="Asn_synthase"/>
</dbReference>
<name>A0A6N7EPX3_9MICO</name>
<dbReference type="Gene3D" id="3.40.50.620">
    <property type="entry name" value="HUPs"/>
    <property type="match status" value="1"/>
</dbReference>
<dbReference type="AlphaFoldDB" id="A0A6N7EPX3"/>
<accession>A0A6N7EPX3</accession>
<dbReference type="RefSeq" id="WP_321573407.1">
    <property type="nucleotide sequence ID" value="NZ_WHPC01000183.1"/>
</dbReference>
<feature type="non-terminal residue" evidence="2">
    <location>
        <position position="228"/>
    </location>
</feature>
<comment type="caution">
    <text evidence="2">The sequence shown here is derived from an EMBL/GenBank/DDBJ whole genome shotgun (WGS) entry which is preliminary data.</text>
</comment>